<dbReference type="AlphaFoldDB" id="A0A1T4MHZ4"/>
<evidence type="ECO:0000256" key="5">
    <source>
        <dbReference type="SAM" id="Phobius"/>
    </source>
</evidence>
<evidence type="ECO:0000256" key="2">
    <source>
        <dbReference type="ARBA" id="ARBA00022692"/>
    </source>
</evidence>
<keyword evidence="2 5" id="KW-0812">Transmembrane</keyword>
<evidence type="ECO:0000256" key="1">
    <source>
        <dbReference type="ARBA" id="ARBA00004141"/>
    </source>
</evidence>
<feature type="transmembrane region" description="Helical" evidence="5">
    <location>
        <begin position="150"/>
        <end position="172"/>
    </location>
</feature>
<feature type="transmembrane region" description="Helical" evidence="5">
    <location>
        <begin position="275"/>
        <end position="294"/>
    </location>
</feature>
<evidence type="ECO:0000256" key="4">
    <source>
        <dbReference type="ARBA" id="ARBA00023136"/>
    </source>
</evidence>
<dbReference type="Pfam" id="PF00999">
    <property type="entry name" value="Na_H_Exchanger"/>
    <property type="match status" value="1"/>
</dbReference>
<proteinExistence type="predicted"/>
<feature type="transmembrane region" description="Helical" evidence="5">
    <location>
        <begin position="84"/>
        <end position="103"/>
    </location>
</feature>
<feature type="transmembrane region" description="Helical" evidence="5">
    <location>
        <begin position="184"/>
        <end position="208"/>
    </location>
</feature>
<feature type="domain" description="Cation/H+ exchanger transmembrane" evidence="6">
    <location>
        <begin position="13"/>
        <end position="383"/>
    </location>
</feature>
<evidence type="ECO:0000313" key="7">
    <source>
        <dbReference type="EMBL" id="SJZ66572.1"/>
    </source>
</evidence>
<evidence type="ECO:0000256" key="3">
    <source>
        <dbReference type="ARBA" id="ARBA00022989"/>
    </source>
</evidence>
<dbReference type="PANTHER" id="PTHR31102">
    <property type="match status" value="1"/>
</dbReference>
<dbReference type="EMBL" id="FUWO01000012">
    <property type="protein sequence ID" value="SJZ66572.1"/>
    <property type="molecule type" value="Genomic_DNA"/>
</dbReference>
<comment type="subcellular location">
    <subcellularLocation>
        <location evidence="1">Membrane</location>
        <topology evidence="1">Multi-pass membrane protein</topology>
    </subcellularLocation>
</comment>
<protein>
    <submittedName>
        <fullName evidence="7">Sodium/proton antiporter, CPA1 family</fullName>
    </submittedName>
</protein>
<dbReference type="GO" id="GO:0016020">
    <property type="term" value="C:membrane"/>
    <property type="evidence" value="ECO:0007669"/>
    <property type="project" value="UniProtKB-SubCell"/>
</dbReference>
<feature type="transmembrane region" description="Helical" evidence="5">
    <location>
        <begin position="29"/>
        <end position="50"/>
    </location>
</feature>
<evidence type="ECO:0000313" key="8">
    <source>
        <dbReference type="Proteomes" id="UP000189941"/>
    </source>
</evidence>
<accession>A0A1T4MHZ4</accession>
<keyword evidence="4 5" id="KW-0472">Membrane</keyword>
<dbReference type="STRING" id="1121925.SAMN02746011_01436"/>
<dbReference type="GO" id="GO:0015297">
    <property type="term" value="F:antiporter activity"/>
    <property type="evidence" value="ECO:0007669"/>
    <property type="project" value="InterPro"/>
</dbReference>
<dbReference type="InterPro" id="IPR038770">
    <property type="entry name" value="Na+/solute_symporter_sf"/>
</dbReference>
<keyword evidence="8" id="KW-1185">Reference proteome</keyword>
<reference evidence="8" key="1">
    <citation type="submission" date="2017-02" db="EMBL/GenBank/DDBJ databases">
        <authorList>
            <person name="Varghese N."/>
            <person name="Submissions S."/>
        </authorList>
    </citation>
    <scope>NUCLEOTIDE SEQUENCE [LARGE SCALE GENOMIC DNA]</scope>
    <source>
        <strain evidence="8">DSM 15739</strain>
    </source>
</reference>
<dbReference type="PANTHER" id="PTHR31102:SF1">
    <property type="entry name" value="CATION_H+ EXCHANGER DOMAIN-CONTAINING PROTEIN"/>
    <property type="match status" value="1"/>
</dbReference>
<dbReference type="GO" id="GO:1902600">
    <property type="term" value="P:proton transmembrane transport"/>
    <property type="evidence" value="ECO:0007669"/>
    <property type="project" value="InterPro"/>
</dbReference>
<dbReference type="Proteomes" id="UP000189941">
    <property type="component" value="Unassembled WGS sequence"/>
</dbReference>
<dbReference type="RefSeq" id="WP_078756168.1">
    <property type="nucleotide sequence ID" value="NZ_FUWO01000012.1"/>
</dbReference>
<organism evidence="7 8">
    <name type="scientific">Globicatella sulfidifaciens DSM 15739</name>
    <dbReference type="NCBI Taxonomy" id="1121925"/>
    <lineage>
        <taxon>Bacteria</taxon>
        <taxon>Bacillati</taxon>
        <taxon>Bacillota</taxon>
        <taxon>Bacilli</taxon>
        <taxon>Lactobacillales</taxon>
        <taxon>Aerococcaceae</taxon>
        <taxon>Globicatella</taxon>
    </lineage>
</organism>
<dbReference type="Gene3D" id="1.20.1530.20">
    <property type="match status" value="1"/>
</dbReference>
<feature type="transmembrane region" description="Helical" evidence="5">
    <location>
        <begin position="220"/>
        <end position="236"/>
    </location>
</feature>
<dbReference type="InterPro" id="IPR051843">
    <property type="entry name" value="CPA1_transporter"/>
</dbReference>
<evidence type="ECO:0000259" key="6">
    <source>
        <dbReference type="Pfam" id="PF00999"/>
    </source>
</evidence>
<name>A0A1T4MHZ4_9LACT</name>
<gene>
    <name evidence="7" type="ORF">SAMN02746011_01436</name>
</gene>
<feature type="transmembrane region" description="Helical" evidence="5">
    <location>
        <begin position="337"/>
        <end position="359"/>
    </location>
</feature>
<feature type="transmembrane region" description="Helical" evidence="5">
    <location>
        <begin position="306"/>
        <end position="325"/>
    </location>
</feature>
<feature type="transmembrane region" description="Helical" evidence="5">
    <location>
        <begin position="109"/>
        <end position="130"/>
    </location>
</feature>
<sequence length="397" mass="42266">MLTSLAFVFLGGLLMATIADKIGLPRIIGMLLAGVLLGPYLLNAFEPALLENSADLRKMALIIILLKAGLTLDLSDLKQVGRPAVLMSFLPATIEIIGYLLIAPWLLDISLIDAAVMGAVMAAVSPAVVVPRMIHLIEQKIGTNQKIPQLILAGASCDDIVVIILFTAFLSMAQGGAIHYQDFFNIPISIIAGVGLGVLTGWLLLLFFKWAHAHIGLTEIQKVIIILGISFILVVLENWLANTIAISGLLAVMSMASVIKMRGPIPQSTKLSKQFGNIWIASELLLFVLVGAAVDIRYLSIAGFKAVLTILLALIFRSLGVYLSLLGTKLSAKEKVFCIFAYLPKATVQAAIGAIPLAVGLNTGPLILSVAVIGITITAPLGALLIDRTQHSLLEKN</sequence>
<feature type="transmembrane region" description="Helical" evidence="5">
    <location>
        <begin position="365"/>
        <end position="386"/>
    </location>
</feature>
<dbReference type="OrthoDB" id="9790604at2"/>
<dbReference type="InterPro" id="IPR006153">
    <property type="entry name" value="Cation/H_exchanger_TM"/>
</dbReference>
<keyword evidence="3 5" id="KW-1133">Transmembrane helix</keyword>